<accession>M5JSJ6</accession>
<evidence type="ECO:0000313" key="7">
    <source>
        <dbReference type="EMBL" id="ELT50968.1"/>
    </source>
</evidence>
<keyword evidence="5" id="KW-0648">Protein biosynthesis</keyword>
<dbReference type="InterPro" id="IPR001412">
    <property type="entry name" value="aa-tRNA-synth_I_CS"/>
</dbReference>
<dbReference type="InterPro" id="IPR000924">
    <property type="entry name" value="Glu/Gln-tRNA-synth"/>
</dbReference>
<comment type="caution">
    <text evidence="7">The sequence shown here is derived from an EMBL/GenBank/DDBJ whole genome shotgun (WGS) entry which is preliminary data.</text>
</comment>
<feature type="domain" description="Glutamyl/glutaminyl-tRNA synthetase class Ib catalytic" evidence="6">
    <location>
        <begin position="5"/>
        <end position="86"/>
    </location>
</feature>
<dbReference type="GO" id="GO:0005829">
    <property type="term" value="C:cytosol"/>
    <property type="evidence" value="ECO:0007669"/>
    <property type="project" value="TreeGrafter"/>
</dbReference>
<dbReference type="PROSITE" id="PS00178">
    <property type="entry name" value="AA_TRNA_LIGASE_I"/>
    <property type="match status" value="1"/>
</dbReference>
<dbReference type="Pfam" id="PF00749">
    <property type="entry name" value="tRNA-synt_1c"/>
    <property type="match status" value="1"/>
</dbReference>
<protein>
    <submittedName>
        <fullName evidence="7">Glutamyl-tRNA ligase</fullName>
    </submittedName>
</protein>
<dbReference type="GO" id="GO:0006424">
    <property type="term" value="P:glutamyl-tRNA aminoacylation"/>
    <property type="evidence" value="ECO:0007669"/>
    <property type="project" value="TreeGrafter"/>
</dbReference>
<dbReference type="InterPro" id="IPR049940">
    <property type="entry name" value="GluQ/Sye"/>
</dbReference>
<reference evidence="7 8" key="1">
    <citation type="journal article" date="2013" name="Gut Pathog.">
        <title>Draft genome of Ochrobactrum intermedium strain M86 isolated from non-ulcer dyspeptic individual from India.</title>
        <authorList>
            <person name="Kulkarni G."/>
            <person name="Dhotre D."/>
            <person name="Dharne M."/>
            <person name="Shetty S."/>
            <person name="Chowdhury S."/>
            <person name="Misra V."/>
            <person name="Misra S."/>
            <person name="Patole M."/>
            <person name="Shouche Y."/>
        </authorList>
    </citation>
    <scope>NUCLEOTIDE SEQUENCE [LARGE SCALE GENOMIC DNA]</scope>
    <source>
        <strain evidence="7 8">M86</strain>
    </source>
</reference>
<dbReference type="GO" id="GO:0005524">
    <property type="term" value="F:ATP binding"/>
    <property type="evidence" value="ECO:0007669"/>
    <property type="project" value="UniProtKB-KW"/>
</dbReference>
<keyword evidence="4 5" id="KW-0030">Aminoacyl-tRNA synthetase</keyword>
<dbReference type="InterPro" id="IPR020058">
    <property type="entry name" value="Glu/Gln-tRNA-synth_Ib_cat-dom"/>
</dbReference>
<dbReference type="Gene3D" id="3.40.50.620">
    <property type="entry name" value="HUPs"/>
    <property type="match status" value="1"/>
</dbReference>
<dbReference type="InterPro" id="IPR014729">
    <property type="entry name" value="Rossmann-like_a/b/a_fold"/>
</dbReference>
<evidence type="ECO:0000256" key="4">
    <source>
        <dbReference type="ARBA" id="ARBA00023146"/>
    </source>
</evidence>
<keyword evidence="3 5" id="KW-0067">ATP-binding</keyword>
<name>M5JSJ6_9HYPH</name>
<dbReference type="SUPFAM" id="SSF52374">
    <property type="entry name" value="Nucleotidylyl transferase"/>
    <property type="match status" value="1"/>
</dbReference>
<sequence length="138" mass="15490">MPKPVVTRFAPSPTGYLHIGGARTALFNWLYAKHNGGKMLLRIEDTDRERSTDAATAAILDGLTWLGLDWDGEASRNSSVRLAIAKWRKSWLLLARHITAMQRQKNWKKCARKPAPKVVHRAMTVAGVIAIRQKHPQA</sequence>
<evidence type="ECO:0000256" key="2">
    <source>
        <dbReference type="ARBA" id="ARBA00022741"/>
    </source>
</evidence>
<dbReference type="PRINTS" id="PR00987">
    <property type="entry name" value="TRNASYNTHGLU"/>
</dbReference>
<dbReference type="PANTHER" id="PTHR43311">
    <property type="entry name" value="GLUTAMATE--TRNA LIGASE"/>
    <property type="match status" value="1"/>
</dbReference>
<dbReference type="AlphaFoldDB" id="M5JSJ6"/>
<evidence type="ECO:0000313" key="8">
    <source>
        <dbReference type="Proteomes" id="UP000011971"/>
    </source>
</evidence>
<gene>
    <name evidence="7" type="primary">gltX</name>
    <name evidence="7" type="ORF">D584_02480</name>
</gene>
<evidence type="ECO:0000256" key="3">
    <source>
        <dbReference type="ARBA" id="ARBA00022840"/>
    </source>
</evidence>
<evidence type="ECO:0000256" key="1">
    <source>
        <dbReference type="ARBA" id="ARBA00022598"/>
    </source>
</evidence>
<evidence type="ECO:0000259" key="6">
    <source>
        <dbReference type="Pfam" id="PF00749"/>
    </source>
</evidence>
<dbReference type="GO" id="GO:0004818">
    <property type="term" value="F:glutamate-tRNA ligase activity"/>
    <property type="evidence" value="ECO:0007669"/>
    <property type="project" value="TreeGrafter"/>
</dbReference>
<dbReference type="EMBL" id="AOGE01000006">
    <property type="protein sequence ID" value="ELT50968.1"/>
    <property type="molecule type" value="Genomic_DNA"/>
</dbReference>
<evidence type="ECO:0000256" key="5">
    <source>
        <dbReference type="RuleBase" id="RU363037"/>
    </source>
</evidence>
<keyword evidence="2 5" id="KW-0547">Nucleotide-binding</keyword>
<proteinExistence type="inferred from homology"/>
<organism evidence="7 8">
    <name type="scientific">Brucella intermedia M86</name>
    <dbReference type="NCBI Taxonomy" id="1234597"/>
    <lineage>
        <taxon>Bacteria</taxon>
        <taxon>Pseudomonadati</taxon>
        <taxon>Pseudomonadota</taxon>
        <taxon>Alphaproteobacteria</taxon>
        <taxon>Hyphomicrobiales</taxon>
        <taxon>Brucellaceae</taxon>
        <taxon>Brucella/Ochrobactrum group</taxon>
        <taxon>Brucella</taxon>
    </lineage>
</organism>
<comment type="similarity">
    <text evidence="5">Belongs to the class-I aminoacyl-tRNA synthetase family.</text>
</comment>
<dbReference type="Proteomes" id="UP000011971">
    <property type="component" value="Unassembled WGS sequence"/>
</dbReference>
<dbReference type="PANTHER" id="PTHR43311:SF2">
    <property type="entry name" value="GLUTAMATE--TRNA LIGASE, MITOCHONDRIAL-RELATED"/>
    <property type="match status" value="1"/>
</dbReference>
<keyword evidence="1 5" id="KW-0436">Ligase</keyword>